<dbReference type="Pfam" id="PF00082">
    <property type="entry name" value="Peptidase_S8"/>
    <property type="match status" value="1"/>
</dbReference>
<dbReference type="PROSITE" id="PS00018">
    <property type="entry name" value="EF_HAND_1"/>
    <property type="match status" value="1"/>
</dbReference>
<dbReference type="Proteomes" id="UP000204438">
    <property type="component" value="Segment"/>
</dbReference>
<dbReference type="GO" id="GO:0004252">
    <property type="term" value="F:serine-type endopeptidase activity"/>
    <property type="evidence" value="ECO:0007669"/>
    <property type="project" value="InterPro"/>
</dbReference>
<keyword evidence="2" id="KW-0645">Protease</keyword>
<feature type="domain" description="Peptidase S8/S53" evidence="1">
    <location>
        <begin position="236"/>
        <end position="456"/>
    </location>
</feature>
<protein>
    <submittedName>
        <fullName evidence="2">Putative protease</fullName>
    </submittedName>
</protein>
<evidence type="ECO:0000259" key="1">
    <source>
        <dbReference type="Pfam" id="PF00082"/>
    </source>
</evidence>
<evidence type="ECO:0000313" key="3">
    <source>
        <dbReference type="Proteomes" id="UP000204438"/>
    </source>
</evidence>
<keyword evidence="2" id="KW-0378">Hydrolase</keyword>
<reference evidence="3" key="1">
    <citation type="submission" date="2016-04" db="EMBL/GenBank/DDBJ databases">
        <title>The complete genome of Kallithea virus.</title>
        <authorList>
            <consortium name="DrosEU Consortium"/>
            <person name="Obbard D.J."/>
            <person name="Serga S."/>
            <person name="Kozeretska I."/>
            <person name="Waldron F.M."/>
            <person name="Webster C.L."/>
            <person name="Staubach F."/>
        </authorList>
    </citation>
    <scope>NUCLEOTIDE SEQUENCE [LARGE SCALE GENOMIC DNA]</scope>
</reference>
<dbReference type="EMBL" id="KX130344">
    <property type="protein sequence ID" value="AQN78547.1"/>
    <property type="molecule type" value="Genomic_DNA"/>
</dbReference>
<organism evidence="2 3">
    <name type="scientific">Kallithea virus</name>
    <dbReference type="NCBI Taxonomy" id="1654582"/>
    <lineage>
        <taxon>Viruses</taxon>
        <taxon>Viruses incertae sedis</taxon>
        <taxon>Naldaviricetes</taxon>
        <taxon>Lefavirales</taxon>
        <taxon>Nudiviridae</taxon>
        <taxon>Alphanudivirus</taxon>
        <taxon>Alphanudivirus dromelanogasteris</taxon>
    </lineage>
</organism>
<dbReference type="GeneID" id="31079618"/>
<dbReference type="InterPro" id="IPR000209">
    <property type="entry name" value="Peptidase_S8/S53_dom"/>
</dbReference>
<proteinExistence type="predicted"/>
<dbReference type="RefSeq" id="YP_009345915.1">
    <property type="nucleotide sequence ID" value="NC_033829.1"/>
</dbReference>
<keyword evidence="3" id="KW-1185">Reference proteome</keyword>
<name>A0A1S5VFY1_9VIRU</name>
<evidence type="ECO:0000313" key="2">
    <source>
        <dbReference type="EMBL" id="AQN78547.1"/>
    </source>
</evidence>
<accession>A0A1S5VFY1</accession>
<dbReference type="Gene3D" id="3.40.50.200">
    <property type="entry name" value="Peptidase S8/S53 domain"/>
    <property type="match status" value="1"/>
</dbReference>
<dbReference type="InterPro" id="IPR036852">
    <property type="entry name" value="Peptidase_S8/S53_dom_sf"/>
</dbReference>
<dbReference type="SUPFAM" id="SSF52743">
    <property type="entry name" value="Subtilisin-like"/>
    <property type="match status" value="1"/>
</dbReference>
<dbReference type="KEGG" id="vg:31079618"/>
<dbReference type="InterPro" id="IPR018247">
    <property type="entry name" value="EF_Hand_1_Ca_BS"/>
</dbReference>
<sequence>MSLEPKISIPNILLPDEKYTLDVIPYNLMVFFNNLTNLGTNHNIYNEYYTISKSFDIIGFNKLKTCKYRSYFANLCSYKFHYDKITPYNIKTLAEELAVNDNVKTVYMEIMPTSMCSLNAKVKHANSNNSPGINDLVEKFNTVTTDVMNFINKSNINSIRPTTVDNPNMNNNLLPIETPDLRYLQENYMGYTTISGLDVNRSQNISLGEFIRVHHIDDYLIQNHENFNNTNLTLIDDYQPNNQLYLNNGTSSSGIIAGNNINIYGNVKGTRGIAPKCEFYFYTYDGLNDAYLNCRSGDIFSLETQFPFKSNDKPEILLPAVYSNKHYDMVKILVEFGAVVIFSAGNGGINIIEHGEMPDNNADSGGIMCCAINQSGNRSDFSNYNYYKSLNALGNNVVTCGHGDIMGDASQPLRSYTRTYNGTNAAQSQIAGCLALIQSSYYKHYHRYMNTQTIFDYTARYGVDNTALQIGYRPKVLRTILHVGKLFNTRSKLDRLNSDPSYFRSQLDLHGSLFIEFDIYNYMKQLNIPNNPPAFKYILIINRSNNNLNIICNKSPFELLDYEIKPNDSLILESSNTNDYNVIQV</sequence>
<dbReference type="GO" id="GO:0006508">
    <property type="term" value="P:proteolysis"/>
    <property type="evidence" value="ECO:0007669"/>
    <property type="project" value="UniProtKB-KW"/>
</dbReference>